<name>A0A3M7KV95_AUXPR</name>
<dbReference type="Proteomes" id="UP000279271">
    <property type="component" value="Unassembled WGS sequence"/>
</dbReference>
<reference evidence="3" key="1">
    <citation type="journal article" date="2018" name="Algal Res.">
        <title>Characterization of plant carbon substrate utilization by Auxenochlorella protothecoides.</title>
        <authorList>
            <person name="Vogler B.W."/>
            <person name="Starkenburg S.R."/>
            <person name="Sudasinghe N."/>
            <person name="Schambach J.Y."/>
            <person name="Rollin J.A."/>
            <person name="Pattathil S."/>
            <person name="Barry A.N."/>
        </authorList>
    </citation>
    <scope>NUCLEOTIDE SEQUENCE [LARGE SCALE GENOMIC DNA]</scope>
    <source>
        <strain evidence="3">UTEX 25</strain>
    </source>
</reference>
<dbReference type="EMBL" id="QOKY01000202">
    <property type="protein sequence ID" value="RMZ53036.1"/>
    <property type="molecule type" value="Genomic_DNA"/>
</dbReference>
<sequence>MSRNYIANSDYCPHCLNAGGVRAVRIGDQKWPVGHHGLCGDNYSLAMPRPHEAGGKHYTGQIGGTFRTGSIMPIYVTMSTFHMGNFMFRICKIRGNTIANETAQLTEECFNENILTQANVPGQQNVSDPWYHTGYMEASSYTLYFQLPASLECDGVTSKCVFQWYWLTANSCIPPGEPAEYVLDPLLGTCSVVNTYPEEVGRREPATLKQEESPLNLPKVPTTTVQEEVPADTHEEVASTT</sequence>
<evidence type="ECO:0000313" key="3">
    <source>
        <dbReference type="Proteomes" id="UP000279271"/>
    </source>
</evidence>
<proteinExistence type="predicted"/>
<evidence type="ECO:0000313" key="2">
    <source>
        <dbReference type="EMBL" id="RMZ53036.1"/>
    </source>
</evidence>
<feature type="region of interest" description="Disordered" evidence="1">
    <location>
        <begin position="202"/>
        <end position="241"/>
    </location>
</feature>
<evidence type="ECO:0008006" key="4">
    <source>
        <dbReference type="Google" id="ProtNLM"/>
    </source>
</evidence>
<evidence type="ECO:0000256" key="1">
    <source>
        <dbReference type="SAM" id="MobiDB-lite"/>
    </source>
</evidence>
<feature type="compositionally biased region" description="Basic and acidic residues" evidence="1">
    <location>
        <begin position="202"/>
        <end position="212"/>
    </location>
</feature>
<organism evidence="2 3">
    <name type="scientific">Auxenochlorella protothecoides</name>
    <name type="common">Green microalga</name>
    <name type="synonym">Chlorella protothecoides</name>
    <dbReference type="NCBI Taxonomy" id="3075"/>
    <lineage>
        <taxon>Eukaryota</taxon>
        <taxon>Viridiplantae</taxon>
        <taxon>Chlorophyta</taxon>
        <taxon>core chlorophytes</taxon>
        <taxon>Trebouxiophyceae</taxon>
        <taxon>Chlorellales</taxon>
        <taxon>Chlorellaceae</taxon>
        <taxon>Auxenochlorella</taxon>
    </lineage>
</organism>
<feature type="compositionally biased region" description="Basic and acidic residues" evidence="1">
    <location>
        <begin position="231"/>
        <end position="241"/>
    </location>
</feature>
<protein>
    <recommendedName>
        <fullName evidence="4">Chitin-binding type-4 domain-containing protein</fullName>
    </recommendedName>
</protein>
<dbReference type="AlphaFoldDB" id="A0A3M7KV95"/>
<gene>
    <name evidence="2" type="ORF">APUTEX25_001155</name>
</gene>
<comment type="caution">
    <text evidence="2">The sequence shown here is derived from an EMBL/GenBank/DDBJ whole genome shotgun (WGS) entry which is preliminary data.</text>
</comment>
<accession>A0A3M7KV95</accession>